<comment type="similarity">
    <text evidence="2">Belongs to the DtxR/MntR family.</text>
</comment>
<evidence type="ECO:0000256" key="12">
    <source>
        <dbReference type="ARBA" id="ARBA00025185"/>
    </source>
</evidence>
<dbReference type="GO" id="GO:0003677">
    <property type="term" value="F:DNA binding"/>
    <property type="evidence" value="ECO:0007669"/>
    <property type="project" value="UniProtKB-KW"/>
</dbReference>
<dbReference type="SUPFAM" id="SSF47979">
    <property type="entry name" value="Iron-dependent repressor protein, dimerization domain"/>
    <property type="match status" value="1"/>
</dbReference>
<dbReference type="Gene3D" id="1.10.10.10">
    <property type="entry name" value="Winged helix-like DNA-binding domain superfamily/Winged helix DNA-binding domain"/>
    <property type="match status" value="1"/>
</dbReference>
<dbReference type="InterPro" id="IPR007167">
    <property type="entry name" value="Fe-transptr_FeoA-like"/>
</dbReference>
<dbReference type="Gene3D" id="1.10.60.10">
    <property type="entry name" value="Iron dependent repressor, metal binding and dimerisation domain"/>
    <property type="match status" value="1"/>
</dbReference>
<keyword evidence="10" id="KW-0804">Transcription</keyword>
<keyword evidence="6" id="KW-0678">Repressor</keyword>
<keyword evidence="11" id="KW-0464">Manganese</keyword>
<dbReference type="InterPro" id="IPR036390">
    <property type="entry name" value="WH_DNA-bd_sf"/>
</dbReference>
<name>A0A6S6T216_9BACT</name>
<dbReference type="InterPro" id="IPR036421">
    <property type="entry name" value="Fe_dep_repressor_sf"/>
</dbReference>
<dbReference type="PROSITE" id="PS50944">
    <property type="entry name" value="HTH_DTXR"/>
    <property type="match status" value="1"/>
</dbReference>
<dbReference type="EMBL" id="CACVAQ010000199">
    <property type="protein sequence ID" value="CAA6813362.1"/>
    <property type="molecule type" value="Genomic_DNA"/>
</dbReference>
<evidence type="ECO:0000256" key="1">
    <source>
        <dbReference type="ARBA" id="ARBA00004496"/>
    </source>
</evidence>
<comment type="subunit">
    <text evidence="3">Homodimer.</text>
</comment>
<dbReference type="GO" id="GO:0003700">
    <property type="term" value="F:DNA-binding transcription factor activity"/>
    <property type="evidence" value="ECO:0007669"/>
    <property type="project" value="InterPro"/>
</dbReference>
<dbReference type="PANTHER" id="PTHR33238:SF11">
    <property type="entry name" value="TRANSCRIPTIONAL REGULATOR MNTR"/>
    <property type="match status" value="1"/>
</dbReference>
<evidence type="ECO:0000313" key="15">
    <source>
        <dbReference type="EMBL" id="CAA6813362.1"/>
    </source>
</evidence>
<sequence>MPISPTEENYLKAIFKLSGKNNDTVATNAIAAAMNTAAASVTDMLKRLTEKGYVLYEKYKGACLSQKGKSAAIQLIRKHRLWETFMFDKLNFSWDEVHVVAEQLEHIQSQKLIDHLDAFLGFPKFDPHGDPIPDKHGNFEQHLSVFLSQLKTQEKAVIVGVNEHSSPFLQYLEQSNLVLGTTVEVLSIFEYDQSLLVKIDATTQITVTHKVAQNLYIKQI</sequence>
<dbReference type="InterPro" id="IPR022689">
    <property type="entry name" value="Iron_dep_repressor"/>
</dbReference>
<evidence type="ECO:0000259" key="14">
    <source>
        <dbReference type="PROSITE" id="PS50944"/>
    </source>
</evidence>
<dbReference type="Gene3D" id="2.30.30.90">
    <property type="match status" value="1"/>
</dbReference>
<evidence type="ECO:0000256" key="4">
    <source>
        <dbReference type="ARBA" id="ARBA00022386"/>
    </source>
</evidence>
<evidence type="ECO:0000256" key="3">
    <source>
        <dbReference type="ARBA" id="ARBA00011738"/>
    </source>
</evidence>
<evidence type="ECO:0000256" key="8">
    <source>
        <dbReference type="ARBA" id="ARBA00023125"/>
    </source>
</evidence>
<organism evidence="15">
    <name type="scientific">uncultured Aureispira sp</name>
    <dbReference type="NCBI Taxonomy" id="1331704"/>
    <lineage>
        <taxon>Bacteria</taxon>
        <taxon>Pseudomonadati</taxon>
        <taxon>Bacteroidota</taxon>
        <taxon>Saprospiria</taxon>
        <taxon>Saprospirales</taxon>
        <taxon>Saprospiraceae</taxon>
        <taxon>Aureispira</taxon>
        <taxon>environmental samples</taxon>
    </lineage>
</organism>
<evidence type="ECO:0000256" key="10">
    <source>
        <dbReference type="ARBA" id="ARBA00023163"/>
    </source>
</evidence>
<evidence type="ECO:0000256" key="9">
    <source>
        <dbReference type="ARBA" id="ARBA00023159"/>
    </source>
</evidence>
<evidence type="ECO:0000256" key="7">
    <source>
        <dbReference type="ARBA" id="ARBA00023015"/>
    </source>
</evidence>
<dbReference type="SMART" id="SM00899">
    <property type="entry name" value="FeoA"/>
    <property type="match status" value="1"/>
</dbReference>
<protein>
    <recommendedName>
        <fullName evidence="4">Transcriptional regulator MntR</fullName>
    </recommendedName>
    <alternativeName>
        <fullName evidence="13">Manganese transport regulator</fullName>
    </alternativeName>
</protein>
<evidence type="ECO:0000256" key="2">
    <source>
        <dbReference type="ARBA" id="ARBA00007871"/>
    </source>
</evidence>
<comment type="subcellular location">
    <subcellularLocation>
        <location evidence="1">Cytoplasm</location>
    </subcellularLocation>
</comment>
<proteinExistence type="inferred from homology"/>
<dbReference type="PANTHER" id="PTHR33238">
    <property type="entry name" value="IRON (METAL) DEPENDENT REPRESSOR, DTXR FAMILY"/>
    <property type="match status" value="1"/>
</dbReference>
<keyword evidence="7" id="KW-0805">Transcription regulation</keyword>
<comment type="function">
    <text evidence="12">In the presence of manganese, represses expression of mntH and mntS. Up-regulates expression of mntP.</text>
</comment>
<dbReference type="InterPro" id="IPR001367">
    <property type="entry name" value="Fe_dep_repressor"/>
</dbReference>
<dbReference type="SMART" id="SM00529">
    <property type="entry name" value="HTH_DTXR"/>
    <property type="match status" value="1"/>
</dbReference>
<dbReference type="Pfam" id="PF04023">
    <property type="entry name" value="FeoA"/>
    <property type="match status" value="1"/>
</dbReference>
<reference evidence="15" key="1">
    <citation type="submission" date="2020-01" db="EMBL/GenBank/DDBJ databases">
        <authorList>
            <person name="Meier V. D."/>
            <person name="Meier V D."/>
        </authorList>
    </citation>
    <scope>NUCLEOTIDE SEQUENCE</scope>
    <source>
        <strain evidence="15">HLG_WM_MAG_10</strain>
    </source>
</reference>
<evidence type="ECO:0000256" key="6">
    <source>
        <dbReference type="ARBA" id="ARBA00022491"/>
    </source>
</evidence>
<dbReference type="InterPro" id="IPR050536">
    <property type="entry name" value="DtxR_MntR_Metal-Reg"/>
</dbReference>
<evidence type="ECO:0000256" key="11">
    <source>
        <dbReference type="ARBA" id="ARBA00023211"/>
    </source>
</evidence>
<dbReference type="InterPro" id="IPR022687">
    <property type="entry name" value="HTH_DTXR"/>
</dbReference>
<accession>A0A6S6T216</accession>
<dbReference type="Pfam" id="PF02742">
    <property type="entry name" value="Fe_dep_repr_C"/>
    <property type="match status" value="1"/>
</dbReference>
<dbReference type="AlphaFoldDB" id="A0A6S6T216"/>
<keyword evidence="9" id="KW-0010">Activator</keyword>
<dbReference type="GO" id="GO:0046983">
    <property type="term" value="F:protein dimerization activity"/>
    <property type="evidence" value="ECO:0007669"/>
    <property type="project" value="InterPro"/>
</dbReference>
<gene>
    <name evidence="15" type="ORF">HELGO_WM39867</name>
</gene>
<keyword evidence="5" id="KW-0963">Cytoplasm</keyword>
<dbReference type="GO" id="GO:0046914">
    <property type="term" value="F:transition metal ion binding"/>
    <property type="evidence" value="ECO:0007669"/>
    <property type="project" value="InterPro"/>
</dbReference>
<keyword evidence="8" id="KW-0238">DNA-binding</keyword>
<dbReference type="InterPro" id="IPR038157">
    <property type="entry name" value="FeoA_core_dom"/>
</dbReference>
<feature type="domain" description="HTH dtxR-type" evidence="14">
    <location>
        <begin position="1"/>
        <end position="65"/>
    </location>
</feature>
<evidence type="ECO:0000256" key="5">
    <source>
        <dbReference type="ARBA" id="ARBA00022490"/>
    </source>
</evidence>
<dbReference type="InterPro" id="IPR036388">
    <property type="entry name" value="WH-like_DNA-bd_sf"/>
</dbReference>
<dbReference type="Pfam" id="PF01325">
    <property type="entry name" value="Fe_dep_repress"/>
    <property type="match status" value="1"/>
</dbReference>
<evidence type="ECO:0000256" key="13">
    <source>
        <dbReference type="ARBA" id="ARBA00032593"/>
    </source>
</evidence>
<dbReference type="SUPFAM" id="SSF46785">
    <property type="entry name" value="Winged helix' DNA-binding domain"/>
    <property type="match status" value="1"/>
</dbReference>
<dbReference type="GO" id="GO:0005737">
    <property type="term" value="C:cytoplasm"/>
    <property type="evidence" value="ECO:0007669"/>
    <property type="project" value="UniProtKB-SubCell"/>
</dbReference>